<feature type="transmembrane region" description="Helical" evidence="1">
    <location>
        <begin position="163"/>
        <end position="184"/>
    </location>
</feature>
<dbReference type="InterPro" id="IPR011642">
    <property type="entry name" value="Gate_dom"/>
</dbReference>
<feature type="transmembrane region" description="Helical" evidence="1">
    <location>
        <begin position="96"/>
        <end position="115"/>
    </location>
</feature>
<feature type="transmembrane region" description="Helical" evidence="1">
    <location>
        <begin position="52"/>
        <end position="76"/>
    </location>
</feature>
<organism evidence="3 4">
    <name type="scientific">Allobacillus halotolerans</name>
    <dbReference type="NCBI Taxonomy" id="570278"/>
    <lineage>
        <taxon>Bacteria</taxon>
        <taxon>Bacillati</taxon>
        <taxon>Bacillota</taxon>
        <taxon>Bacilli</taxon>
        <taxon>Bacillales</taxon>
        <taxon>Bacillaceae</taxon>
        <taxon>Allobacillus</taxon>
    </lineage>
</organism>
<dbReference type="InterPro" id="IPR014226">
    <property type="entry name" value="Spore_IM_YlbJ"/>
</dbReference>
<evidence type="ECO:0000256" key="1">
    <source>
        <dbReference type="SAM" id="Phobius"/>
    </source>
</evidence>
<evidence type="ECO:0000313" key="4">
    <source>
        <dbReference type="Proteomes" id="UP000812672"/>
    </source>
</evidence>
<dbReference type="EMBL" id="JAHLZF010000006">
    <property type="protein sequence ID" value="MBU6080475.1"/>
    <property type="molecule type" value="Genomic_DNA"/>
</dbReference>
<keyword evidence="4" id="KW-1185">Reference proteome</keyword>
<proteinExistence type="predicted"/>
<evidence type="ECO:0000259" key="2">
    <source>
        <dbReference type="Pfam" id="PF07670"/>
    </source>
</evidence>
<dbReference type="NCBIfam" id="TIGR02871">
    <property type="entry name" value="spore_ylbJ"/>
    <property type="match status" value="1"/>
</dbReference>
<comment type="caution">
    <text evidence="3">The sequence shown here is derived from an EMBL/GenBank/DDBJ whole genome shotgun (WGS) entry which is preliminary data.</text>
</comment>
<dbReference type="Proteomes" id="UP000812672">
    <property type="component" value="Unassembled WGS sequence"/>
</dbReference>
<gene>
    <name evidence="3" type="primary">ylbJ</name>
    <name evidence="3" type="ORF">KQ486_05550</name>
</gene>
<name>A0ABS6GMX1_9BACI</name>
<keyword evidence="1" id="KW-1133">Transmembrane helix</keyword>
<sequence length="425" mass="47337">MYKTIRTVRVLQGGTIVKEQIKSLVMAISASFLGVSIILFPEQSFEASFRGIQLWIEVVFPSLLPFFIVAELLMAFGVVKFIGVLLEPMMRPLFNVPGTGGVVLGMGLASGYPAGTKITSQLRKENAISKTEGERLISFTNASNPLFIFGAVSIGFFQNAKVGLLLAVSHYLGSILVGLCMRFYKKNERSTVNAVGKTKKEGLLIKRAWSELHTHRLEHKQTLGHVLGRAVTSAIQTLCMIGGFIVLFSVLNQILYLTGITVQLADLLNTMLYSFEDLKQFTLPIVSSIFEVTIGSQLITQTEHTTILAQLIVVSGVLAFNGLSIHAQIASIVAETDLRFAPYFFARFLHILFATTLTFILYKPLYVNRFSESTNELPVMQTEPNPSWFSQFYEQFTQLGPIFTVLTLITFCLYMMIQIKKSHSR</sequence>
<accession>A0ABS6GMX1</accession>
<keyword evidence="1" id="KW-0472">Membrane</keyword>
<keyword evidence="1" id="KW-0812">Transmembrane</keyword>
<reference evidence="3 4" key="1">
    <citation type="journal article" date="2011" name="Int. J. Syst. Evol. Microbiol.">
        <title>Allobacillus halotolerans gen. nov., sp. nov. isolated from shrimp paste.</title>
        <authorList>
            <person name="Sheu S.Y."/>
            <person name="Arun A.B."/>
            <person name="Jiang S.R."/>
            <person name="Young C.C."/>
            <person name="Chen W.M."/>
        </authorList>
    </citation>
    <scope>NUCLEOTIDE SEQUENCE [LARGE SCALE GENOMIC DNA]</scope>
    <source>
        <strain evidence="3 4">LMG 24826</strain>
    </source>
</reference>
<feature type="domain" description="Nucleoside transporter/FeoB GTPase Gate" evidence="2">
    <location>
        <begin position="58"/>
        <end position="147"/>
    </location>
</feature>
<protein>
    <submittedName>
        <fullName evidence="3">Sporulation integral membrane protein YlbJ</fullName>
    </submittedName>
</protein>
<feature type="transmembrane region" description="Helical" evidence="1">
    <location>
        <begin position="344"/>
        <end position="362"/>
    </location>
</feature>
<evidence type="ECO:0000313" key="3">
    <source>
        <dbReference type="EMBL" id="MBU6080475.1"/>
    </source>
</evidence>
<dbReference type="Pfam" id="PF07670">
    <property type="entry name" value="Gate"/>
    <property type="match status" value="1"/>
</dbReference>
<feature type="transmembrane region" description="Helical" evidence="1">
    <location>
        <begin position="20"/>
        <end position="40"/>
    </location>
</feature>
<feature type="transmembrane region" description="Helical" evidence="1">
    <location>
        <begin position="305"/>
        <end position="323"/>
    </location>
</feature>
<feature type="transmembrane region" description="Helical" evidence="1">
    <location>
        <begin position="396"/>
        <end position="417"/>
    </location>
</feature>